<sequence length="84" mass="9109">MIRIVDVPEGFVFPVAVLWHAPVNKAEELQDNLGLDDMAYDLSSGDLVTGPYFYVGLGNGTACHVMQAPPQMRSTFCPHCGGKL</sequence>
<proteinExistence type="predicted"/>
<name>A0A0F9Q0R1_9ZZZZ</name>
<reference evidence="1" key="1">
    <citation type="journal article" date="2015" name="Nature">
        <title>Complex archaea that bridge the gap between prokaryotes and eukaryotes.</title>
        <authorList>
            <person name="Spang A."/>
            <person name="Saw J.H."/>
            <person name="Jorgensen S.L."/>
            <person name="Zaremba-Niedzwiedzka K."/>
            <person name="Martijn J."/>
            <person name="Lind A.E."/>
            <person name="van Eijk R."/>
            <person name="Schleper C."/>
            <person name="Guy L."/>
            <person name="Ettema T.J."/>
        </authorList>
    </citation>
    <scope>NUCLEOTIDE SEQUENCE</scope>
</reference>
<dbReference type="AlphaFoldDB" id="A0A0F9Q0R1"/>
<organism evidence="1">
    <name type="scientific">marine sediment metagenome</name>
    <dbReference type="NCBI Taxonomy" id="412755"/>
    <lineage>
        <taxon>unclassified sequences</taxon>
        <taxon>metagenomes</taxon>
        <taxon>ecological metagenomes</taxon>
    </lineage>
</organism>
<comment type="caution">
    <text evidence="1">The sequence shown here is derived from an EMBL/GenBank/DDBJ whole genome shotgun (WGS) entry which is preliminary data.</text>
</comment>
<protein>
    <submittedName>
        <fullName evidence="1">Uncharacterized protein</fullName>
    </submittedName>
</protein>
<evidence type="ECO:0000313" key="1">
    <source>
        <dbReference type="EMBL" id="KKN36059.1"/>
    </source>
</evidence>
<accession>A0A0F9Q0R1</accession>
<dbReference type="EMBL" id="LAZR01001992">
    <property type="protein sequence ID" value="KKN36059.1"/>
    <property type="molecule type" value="Genomic_DNA"/>
</dbReference>
<gene>
    <name evidence="1" type="ORF">LCGC14_0777540</name>
</gene>